<dbReference type="SUPFAM" id="SSF52833">
    <property type="entry name" value="Thioredoxin-like"/>
    <property type="match status" value="1"/>
</dbReference>
<dbReference type="GeneID" id="101746427"/>
<accession>A0A8R1WH96</accession>
<dbReference type="InterPro" id="IPR036249">
    <property type="entry name" value="Thioredoxin-like_sf"/>
</dbReference>
<dbReference type="Proteomes" id="UP000005204">
    <property type="component" value="Unassembled WGS sequence"/>
</dbReference>
<reference evidence="2" key="2">
    <citation type="submission" date="2022-06" db="UniProtKB">
        <authorList>
            <consortium name="EnsemblMetazoa"/>
        </authorList>
    </citation>
    <scope>IDENTIFICATION</scope>
    <source>
        <strain evidence="2">p50T (Dazao)</strain>
    </source>
</reference>
<dbReference type="KEGG" id="bmor:101746427"/>
<organism evidence="2 3">
    <name type="scientific">Bombyx mori</name>
    <name type="common">Silk moth</name>
    <dbReference type="NCBI Taxonomy" id="7091"/>
    <lineage>
        <taxon>Eukaryota</taxon>
        <taxon>Metazoa</taxon>
        <taxon>Ecdysozoa</taxon>
        <taxon>Arthropoda</taxon>
        <taxon>Hexapoda</taxon>
        <taxon>Insecta</taxon>
        <taxon>Pterygota</taxon>
        <taxon>Neoptera</taxon>
        <taxon>Endopterygota</taxon>
        <taxon>Lepidoptera</taxon>
        <taxon>Glossata</taxon>
        <taxon>Ditrysia</taxon>
        <taxon>Bombycoidea</taxon>
        <taxon>Bombycidae</taxon>
        <taxon>Bombycinae</taxon>
        <taxon>Bombyx</taxon>
    </lineage>
</organism>
<evidence type="ECO:0000313" key="2">
    <source>
        <dbReference type="EnsemblMetazoa" id="XP_004927042.1"/>
    </source>
</evidence>
<protein>
    <recommendedName>
        <fullName evidence="4">Thioredoxin domain-containing protein 11</fullName>
    </recommendedName>
</protein>
<proteinExistence type="predicted"/>
<dbReference type="RefSeq" id="XP_004927042.1">
    <property type="nucleotide sequence ID" value="XM_004926985.5"/>
</dbReference>
<feature type="region of interest" description="Disordered" evidence="1">
    <location>
        <begin position="1"/>
        <end position="37"/>
    </location>
</feature>
<dbReference type="AlphaFoldDB" id="A0A8R1WH96"/>
<dbReference type="PANTHER" id="PTHR46497">
    <property type="entry name" value="THIOREDOXIN DOMAIN-CONTAINING PROTEIN 11"/>
    <property type="match status" value="1"/>
</dbReference>
<name>A0A8R1WH96_BOMMO</name>
<sequence>MFPTANTEDITQVTSLSEKHSTDSDAQNSSENSQVSLQQNNRELTLNMLLKEMVFCVTLALTTYGALHNTSTKVSKHPQAYKFFGPESVVTDWYKGELSSAINKVNNVDVSFVMYYAPWDAESQYVRGEFEKTAMVLKDRVHFAAINCWNPGSECRLLHNKIPSWPILIVYTVNTKGIFYKGPKDTYSMLNFLELIMKPLKRVSSTQDLINLLSMCDAVAVGYTPLADTSKYYNIWYNVALKIREYDTVGEICFAAVTSEDLSADLGVDIVPNARLMLWNDTKEYISEDANIQVWNEPSLMNWVLENFAQPVARIIPMWKKSFSFGRYVDGNPILILFTPMNPLYEQQPSYALLREVAMEYYNCNNRNYSGSWTTELIKLQHIQRILYQQKNFTKFCEEYKFKKRLTKSNSYYRKDIQSHNYKYPWTNTTLNPQRGNAFSFLGKRGLDITKAANSGDDHHLFSSLGMLHECSPSMMSTADKSFYGTHEQCQSNEDIFNCEEEIDENLERAPTSMLPDEDDPLSPENLVQDNVKHFCRLMKFANGHSPPLYFSMDPEEERNVTRIEGMSCANNFSLYILAVDSIRNHHFAESLGVNITNKKDMTSAVILDSKHESQYVLSEDYNAKSIRDFIANFTHKRLKRSLRTHVDDAAHTHYFESNASNENESHEKTVEIINLTTRTFRRIIREPGTVTVVAICGGACGAVTSRAVAEGVRLLRACGLAARAARLDALRHDLPYHYTVDKYPTIFVFSADSNRVEAESAVYPATQRVCAGGVAALALRTRPAPIHARLALALCAAVATNIEKNKCLKEIREHITALIGRNLRYWRRTVNELLKRALFKRLQHLHQVSLKINLIHITDLSENSMKQASLIDSLVALSKNWEIDETILRRNVAHSDLNS</sequence>
<evidence type="ECO:0008006" key="4">
    <source>
        <dbReference type="Google" id="ProtNLM"/>
    </source>
</evidence>
<reference evidence="3" key="1">
    <citation type="journal article" date="2008" name="Insect Biochem. Mol. Biol.">
        <title>The genome of a lepidopteran model insect, the silkworm Bombyx mori.</title>
        <authorList>
            <consortium name="International Silkworm Genome Consortium"/>
        </authorList>
    </citation>
    <scope>NUCLEOTIDE SEQUENCE [LARGE SCALE GENOMIC DNA]</scope>
    <source>
        <strain evidence="3">p50T</strain>
    </source>
</reference>
<dbReference type="Gene3D" id="3.40.30.10">
    <property type="entry name" value="Glutaredoxin"/>
    <property type="match status" value="2"/>
</dbReference>
<dbReference type="OrthoDB" id="1910803at2759"/>
<evidence type="ECO:0000256" key="1">
    <source>
        <dbReference type="SAM" id="MobiDB-lite"/>
    </source>
</evidence>
<feature type="compositionally biased region" description="Polar residues" evidence="1">
    <location>
        <begin position="1"/>
        <end position="16"/>
    </location>
</feature>
<feature type="compositionally biased region" description="Polar residues" evidence="1">
    <location>
        <begin position="24"/>
        <end position="37"/>
    </location>
</feature>
<evidence type="ECO:0000313" key="3">
    <source>
        <dbReference type="Proteomes" id="UP000005204"/>
    </source>
</evidence>
<dbReference type="PANTHER" id="PTHR46497:SF1">
    <property type="entry name" value="THIOREDOXIN DOMAIN-CONTAINING PROTEIN 11"/>
    <property type="match status" value="1"/>
</dbReference>
<dbReference type="InterPro" id="IPR052792">
    <property type="entry name" value="Thioredoxin_dom-contain_11"/>
</dbReference>
<dbReference type="EnsemblMetazoa" id="XM_004926985.4">
    <property type="protein sequence ID" value="XP_004927042.1"/>
    <property type="gene ID" value="LOC101746427"/>
</dbReference>
<keyword evidence="3" id="KW-1185">Reference proteome</keyword>